<accession>A0A834X6G2</accession>
<evidence type="ECO:0000313" key="1">
    <source>
        <dbReference type="EMBL" id="KAF7839121.1"/>
    </source>
</evidence>
<reference evidence="1" key="1">
    <citation type="submission" date="2020-09" db="EMBL/GenBank/DDBJ databases">
        <title>Genome-Enabled Discovery of Anthraquinone Biosynthesis in Senna tora.</title>
        <authorList>
            <person name="Kang S.-H."/>
            <person name="Pandey R.P."/>
            <person name="Lee C.-M."/>
            <person name="Sim J.-S."/>
            <person name="Jeong J.-T."/>
            <person name="Choi B.-S."/>
            <person name="Jung M."/>
            <person name="Ginzburg D."/>
            <person name="Zhao K."/>
            <person name="Won S.Y."/>
            <person name="Oh T.-J."/>
            <person name="Yu Y."/>
            <person name="Kim N.-H."/>
            <person name="Lee O.R."/>
            <person name="Lee T.-H."/>
            <person name="Bashyal P."/>
            <person name="Kim T.-S."/>
            <person name="Lee W.-H."/>
            <person name="Kawkins C."/>
            <person name="Kim C.-K."/>
            <person name="Kim J.S."/>
            <person name="Ahn B.O."/>
            <person name="Rhee S.Y."/>
            <person name="Sohng J.K."/>
        </authorList>
    </citation>
    <scope>NUCLEOTIDE SEQUENCE</scope>
    <source>
        <tissue evidence="1">Leaf</tissue>
    </source>
</reference>
<comment type="caution">
    <text evidence="1">The sequence shown here is derived from an EMBL/GenBank/DDBJ whole genome shotgun (WGS) entry which is preliminary data.</text>
</comment>
<organism evidence="1 2">
    <name type="scientific">Senna tora</name>
    <dbReference type="NCBI Taxonomy" id="362788"/>
    <lineage>
        <taxon>Eukaryota</taxon>
        <taxon>Viridiplantae</taxon>
        <taxon>Streptophyta</taxon>
        <taxon>Embryophyta</taxon>
        <taxon>Tracheophyta</taxon>
        <taxon>Spermatophyta</taxon>
        <taxon>Magnoliopsida</taxon>
        <taxon>eudicotyledons</taxon>
        <taxon>Gunneridae</taxon>
        <taxon>Pentapetalae</taxon>
        <taxon>rosids</taxon>
        <taxon>fabids</taxon>
        <taxon>Fabales</taxon>
        <taxon>Fabaceae</taxon>
        <taxon>Caesalpinioideae</taxon>
        <taxon>Cassia clade</taxon>
        <taxon>Senna</taxon>
    </lineage>
</organism>
<keyword evidence="2" id="KW-1185">Reference proteome</keyword>
<gene>
    <name evidence="1" type="ORF">G2W53_007603</name>
</gene>
<protein>
    <submittedName>
        <fullName evidence="1">Uncharacterized protein</fullName>
    </submittedName>
</protein>
<dbReference type="AlphaFoldDB" id="A0A834X6G2"/>
<proteinExistence type="predicted"/>
<dbReference type="Proteomes" id="UP000634136">
    <property type="component" value="Unassembled WGS sequence"/>
</dbReference>
<evidence type="ECO:0000313" key="2">
    <source>
        <dbReference type="Proteomes" id="UP000634136"/>
    </source>
</evidence>
<name>A0A834X6G2_9FABA</name>
<sequence length="99" mass="11391">MESQKNLRSTIQTCCTSESNRSLQVVFGIPCAFNTPMRIVIAWKECEVMSKQLLNQKSRMNLKRIPEVQVKRIVAQVSPTDRFAMYLGIRVDLILECDL</sequence>
<dbReference type="EMBL" id="JAAIUW010000003">
    <property type="protein sequence ID" value="KAF7839121.1"/>
    <property type="molecule type" value="Genomic_DNA"/>
</dbReference>